<dbReference type="InterPro" id="IPR058925">
    <property type="entry name" value="zf-C2H2_AcuF"/>
</dbReference>
<feature type="region of interest" description="Disordered" evidence="1">
    <location>
        <begin position="260"/>
        <end position="280"/>
    </location>
</feature>
<feature type="region of interest" description="Disordered" evidence="1">
    <location>
        <begin position="540"/>
        <end position="591"/>
    </location>
</feature>
<feature type="region of interest" description="Disordered" evidence="1">
    <location>
        <begin position="102"/>
        <end position="125"/>
    </location>
</feature>
<feature type="compositionally biased region" description="Basic and acidic residues" evidence="1">
    <location>
        <begin position="433"/>
        <end position="447"/>
    </location>
</feature>
<dbReference type="PANTHER" id="PTHR35391">
    <property type="entry name" value="C2H2-TYPE DOMAIN-CONTAINING PROTEIN-RELATED"/>
    <property type="match status" value="1"/>
</dbReference>
<dbReference type="InterPro" id="IPR013087">
    <property type="entry name" value="Znf_C2H2_type"/>
</dbReference>
<dbReference type="PROSITE" id="PS00028">
    <property type="entry name" value="ZINC_FINGER_C2H2_1"/>
    <property type="match status" value="1"/>
</dbReference>
<feature type="compositionally biased region" description="Polar residues" evidence="1">
    <location>
        <begin position="260"/>
        <end position="269"/>
    </location>
</feature>
<accession>A0A428S3E4</accession>
<dbReference type="SMART" id="SM00355">
    <property type="entry name" value="ZnF_C2H2"/>
    <property type="match status" value="2"/>
</dbReference>
<feature type="compositionally biased region" description="Polar residues" evidence="1">
    <location>
        <begin position="668"/>
        <end position="679"/>
    </location>
</feature>
<evidence type="ECO:0000313" key="4">
    <source>
        <dbReference type="Proteomes" id="UP000287972"/>
    </source>
</evidence>
<feature type="domain" description="C2H2-type" evidence="2">
    <location>
        <begin position="379"/>
        <end position="399"/>
    </location>
</feature>
<protein>
    <recommendedName>
        <fullName evidence="2">C2H2-type domain-containing protein</fullName>
    </recommendedName>
</protein>
<evidence type="ECO:0000313" key="3">
    <source>
        <dbReference type="EMBL" id="RSL84295.1"/>
    </source>
</evidence>
<organism evidence="3 4">
    <name type="scientific">Fusarium floridanum</name>
    <dbReference type="NCBI Taxonomy" id="1325733"/>
    <lineage>
        <taxon>Eukaryota</taxon>
        <taxon>Fungi</taxon>
        <taxon>Dikarya</taxon>
        <taxon>Ascomycota</taxon>
        <taxon>Pezizomycotina</taxon>
        <taxon>Sordariomycetes</taxon>
        <taxon>Hypocreomycetidae</taxon>
        <taxon>Hypocreales</taxon>
        <taxon>Nectriaceae</taxon>
        <taxon>Fusarium</taxon>
        <taxon>Fusarium solani species complex</taxon>
    </lineage>
</organism>
<evidence type="ECO:0000256" key="1">
    <source>
        <dbReference type="SAM" id="MobiDB-lite"/>
    </source>
</evidence>
<evidence type="ECO:0000259" key="2">
    <source>
        <dbReference type="PROSITE" id="PS00028"/>
    </source>
</evidence>
<dbReference type="PANTHER" id="PTHR35391:SF7">
    <property type="entry name" value="C2H2-TYPE DOMAIN-CONTAINING PROTEIN"/>
    <property type="match status" value="1"/>
</dbReference>
<proteinExistence type="predicted"/>
<feature type="region of interest" description="Disordered" evidence="1">
    <location>
        <begin position="653"/>
        <end position="694"/>
    </location>
</feature>
<reference evidence="3 4" key="1">
    <citation type="submission" date="2017-06" db="EMBL/GenBank/DDBJ databases">
        <title>Comparative genomic analysis of Ambrosia Fusariam Clade fungi.</title>
        <authorList>
            <person name="Stajich J.E."/>
            <person name="Carrillo J."/>
            <person name="Kijimoto T."/>
            <person name="Eskalen A."/>
            <person name="O'Donnell K."/>
            <person name="Kasson M."/>
        </authorList>
    </citation>
    <scope>NUCLEOTIDE SEQUENCE [LARGE SCALE GENOMIC DNA]</scope>
    <source>
        <strain evidence="3 4">NRRL62606</strain>
    </source>
</reference>
<name>A0A428S3E4_9HYPO</name>
<feature type="compositionally biased region" description="Acidic residues" evidence="1">
    <location>
        <begin position="113"/>
        <end position="125"/>
    </location>
</feature>
<keyword evidence="4" id="KW-1185">Reference proteome</keyword>
<feature type="region of interest" description="Disordered" evidence="1">
    <location>
        <begin position="414"/>
        <end position="469"/>
    </location>
</feature>
<comment type="caution">
    <text evidence="3">The sequence shown here is derived from an EMBL/GenBank/DDBJ whole genome shotgun (WGS) entry which is preliminary data.</text>
</comment>
<dbReference type="AlphaFoldDB" id="A0A428S3E4"/>
<dbReference type="Pfam" id="PF26082">
    <property type="entry name" value="zf-C2H2_AcuF"/>
    <property type="match status" value="1"/>
</dbReference>
<dbReference type="Proteomes" id="UP000287972">
    <property type="component" value="Unassembled WGS sequence"/>
</dbReference>
<sequence length="694" mass="77301">MEESIASHVTCCLDLFSNAVDVSEASSPGPSASFNRSIRDEQTRFKVWSGNIGAHRTGMSSLNHRLRDSSNIRNQVVNLLLDLNGLLEDAIAILTGEEPSWDQISNDGGVSLDQDDDDSDSPDTELEQISIDVADVVNCLLRLSVAIRNPAPHDRFVESHSTDTSHYERFDIEHVYSKFKSIDPGLAQRLGKAISRRRQFFKYREAHRMKLSHGLDYQYLGDAETIASSLPEHLKDKVRTGQISRLPIIEDNYSDAGVSQTSYATSAADTEQRRVPPLPTEASKGPFECPFCFTIIAATDRITWKKHVYGDLRPYVCLYKNCMTPEKEFSRRHQWMDHVKQNHWKHVFQSHARAGTPQELAAMINLSEQPLDIRSGISCPICGVNLNSARRYQSHVGRHQEQLALFALPTLESTEKADTEDEGQSDAKSIGAKSDHSETRRNEDAPMKEPPLTSSPREIPDHSEVPNYGKQNEYFVPRDGIDREVIAADICLHLRNDAVVRPGHYENLQTGQVVHGYYITTYGNLTPPMIEDLKADSARWDSERRAQTSRQAGGVQYRHSETHQSRQVHGPTEGLYQGPPDPRYPGSSAPGYTGAAGSSYVLPNPRYSGTGAPGYTAAAGPYPLPGIGSAPGATSSRYSDQNQFGEYLQNQQFPASSNLSNIYHPVDGSQSSHTGQQNDPFPRPHVPARNFYRR</sequence>
<dbReference type="EMBL" id="NKCL01000070">
    <property type="protein sequence ID" value="RSL84295.1"/>
    <property type="molecule type" value="Genomic_DNA"/>
</dbReference>
<gene>
    <name evidence="3" type="ORF">CEP51_004002</name>
</gene>